<gene>
    <name evidence="1" type="ORF">AB1Y20_015823</name>
</gene>
<proteinExistence type="predicted"/>
<evidence type="ECO:0000313" key="1">
    <source>
        <dbReference type="EMBL" id="KAL1527141.1"/>
    </source>
</evidence>
<accession>A0AB34K244</accession>
<dbReference type="AlphaFoldDB" id="A0AB34K244"/>
<evidence type="ECO:0000313" key="2">
    <source>
        <dbReference type="Proteomes" id="UP001515480"/>
    </source>
</evidence>
<organism evidence="1 2">
    <name type="scientific">Prymnesium parvum</name>
    <name type="common">Toxic golden alga</name>
    <dbReference type="NCBI Taxonomy" id="97485"/>
    <lineage>
        <taxon>Eukaryota</taxon>
        <taxon>Haptista</taxon>
        <taxon>Haptophyta</taxon>
        <taxon>Prymnesiophyceae</taxon>
        <taxon>Prymnesiales</taxon>
        <taxon>Prymnesiaceae</taxon>
        <taxon>Prymnesium</taxon>
    </lineage>
</organism>
<name>A0AB34K244_PRYPA</name>
<comment type="caution">
    <text evidence="1">The sequence shown here is derived from an EMBL/GenBank/DDBJ whole genome shotgun (WGS) entry which is preliminary data.</text>
</comment>
<reference evidence="1 2" key="1">
    <citation type="journal article" date="2024" name="Science">
        <title>Giant polyketide synthase enzymes in the biosynthesis of giant marine polyether toxins.</title>
        <authorList>
            <person name="Fallon T.R."/>
            <person name="Shende V.V."/>
            <person name="Wierzbicki I.H."/>
            <person name="Pendleton A.L."/>
            <person name="Watervoot N.F."/>
            <person name="Auber R.P."/>
            <person name="Gonzalez D.J."/>
            <person name="Wisecaver J.H."/>
            <person name="Moore B.S."/>
        </authorList>
    </citation>
    <scope>NUCLEOTIDE SEQUENCE [LARGE SCALE GENOMIC DNA]</scope>
    <source>
        <strain evidence="1 2">12B1</strain>
    </source>
</reference>
<sequence>MVESEKTLLDLSPWTHIGLRYFCLVPRQNSSMLWLIARGGSATHDATEESQYATFLLSTAARRRNPAIIMRDPSISRNMVVKLGPDKRYHAFGGHDLRSNGVPEERRDGIYHLHADNFLQLQAEVWTNRPTNLALNIFNGQHAGCVTPRSNGVCEFDGKVGAAWLAGTWYVFVRANVKLNGGRYVYVTKSTDGPAGPYGCASRRSWLDFRMLALPNILRAFTHLTRAPHSPLTTSARWQRLEGNLN</sequence>
<keyword evidence="2" id="KW-1185">Reference proteome</keyword>
<protein>
    <submittedName>
        <fullName evidence="1">Uncharacterized protein</fullName>
    </submittedName>
</protein>
<dbReference type="Proteomes" id="UP001515480">
    <property type="component" value="Unassembled WGS sequence"/>
</dbReference>
<dbReference type="EMBL" id="JBGBPQ010000003">
    <property type="protein sequence ID" value="KAL1527141.1"/>
    <property type="molecule type" value="Genomic_DNA"/>
</dbReference>